<sequence>MGAVIVIATVLALLTPWLLRQPEPEVSSSLPPVPDVEIHTEVPDFTNYQDVKKKKAAFFEFLLPAVHAENLRILHQRERLLNLYQRWQQGETLSNDDQQWLQKMAEVYELSDETINDDLFTLLRRRIDIIPEMLVLVQAANESGWGTSRFATEGLNFFGQWCYKKGCGLIPSSRDDDGRHEVAKFDSVNASIRSYMRNINSHPAYLELRLIREEQRLDGEPVTAVKLIEGLHSYSEKGQHYIDILDDMIRVNRPIVKEINAAP</sequence>
<comment type="caution">
    <text evidence="2">The sequence shown here is derived from an EMBL/GenBank/DDBJ whole genome shotgun (WGS) entry which is preliminary data.</text>
</comment>
<evidence type="ECO:0000313" key="3">
    <source>
        <dbReference type="Proteomes" id="UP000287996"/>
    </source>
</evidence>
<dbReference type="InterPro" id="IPR053195">
    <property type="entry name" value="Bax-like"/>
</dbReference>
<dbReference type="Proteomes" id="UP000287996">
    <property type="component" value="Unassembled WGS sequence"/>
</dbReference>
<gene>
    <name evidence="2" type="ORF">CWI84_00775</name>
</gene>
<evidence type="ECO:0000313" key="2">
    <source>
        <dbReference type="EMBL" id="RUO81558.1"/>
    </source>
</evidence>
<dbReference type="OrthoDB" id="9788155at2"/>
<dbReference type="AlphaFoldDB" id="A0A432ZUR9"/>
<feature type="domain" description="Mannosyl-glycoprotein endo-beta-N-acetylglucosamidase-like" evidence="1">
    <location>
        <begin position="123"/>
        <end position="207"/>
    </location>
</feature>
<dbReference type="PANTHER" id="PTHR40572:SF1">
    <property type="entry name" value="PROTEIN BAX"/>
    <property type="match status" value="1"/>
</dbReference>
<dbReference type="Gene3D" id="1.10.530.10">
    <property type="match status" value="1"/>
</dbReference>
<accession>A0A432ZUR9</accession>
<name>A0A432ZUR9_9GAMM</name>
<dbReference type="InterPro" id="IPR002901">
    <property type="entry name" value="MGlyc_endo_b_GlcNAc-like_dom"/>
</dbReference>
<dbReference type="Pfam" id="PF01832">
    <property type="entry name" value="Glucosaminidase"/>
    <property type="match status" value="1"/>
</dbReference>
<dbReference type="EMBL" id="PIQH01000001">
    <property type="protein sequence ID" value="RUO81558.1"/>
    <property type="molecule type" value="Genomic_DNA"/>
</dbReference>
<evidence type="ECO:0000259" key="1">
    <source>
        <dbReference type="Pfam" id="PF01832"/>
    </source>
</evidence>
<keyword evidence="3" id="KW-1185">Reference proteome</keyword>
<dbReference type="GO" id="GO:0004040">
    <property type="term" value="F:amidase activity"/>
    <property type="evidence" value="ECO:0007669"/>
    <property type="project" value="InterPro"/>
</dbReference>
<protein>
    <submittedName>
        <fullName evidence="2">Peptidoglycan hydrolase</fullName>
    </submittedName>
</protein>
<proteinExistence type="predicted"/>
<reference evidence="2 3" key="1">
    <citation type="journal article" date="2011" name="Front. Microbiol.">
        <title>Genomic signatures of strain selection and enhancement in Bacillus atrophaeus var. globigii, a historical biowarfare simulant.</title>
        <authorList>
            <person name="Gibbons H.S."/>
            <person name="Broomall S.M."/>
            <person name="McNew L.A."/>
            <person name="Daligault H."/>
            <person name="Chapman C."/>
            <person name="Bruce D."/>
            <person name="Karavis M."/>
            <person name="Krepps M."/>
            <person name="McGregor P.A."/>
            <person name="Hong C."/>
            <person name="Park K.H."/>
            <person name="Akmal A."/>
            <person name="Feldman A."/>
            <person name="Lin J.S."/>
            <person name="Chang W.E."/>
            <person name="Higgs B.W."/>
            <person name="Demirev P."/>
            <person name="Lindquist J."/>
            <person name="Liem A."/>
            <person name="Fochler E."/>
            <person name="Read T.D."/>
            <person name="Tapia R."/>
            <person name="Johnson S."/>
            <person name="Bishop-Lilly K.A."/>
            <person name="Detter C."/>
            <person name="Han C."/>
            <person name="Sozhamannan S."/>
            <person name="Rosenzweig C.N."/>
            <person name="Skowronski E.W."/>
        </authorList>
    </citation>
    <scope>NUCLEOTIDE SEQUENCE [LARGE SCALE GENOMIC DNA]</scope>
    <source>
        <strain evidence="2 3">CC-PW-9</strain>
    </source>
</reference>
<organism evidence="2 3">
    <name type="scientific">Idiomarina tyrosinivorans</name>
    <dbReference type="NCBI Taxonomy" id="1445662"/>
    <lineage>
        <taxon>Bacteria</taxon>
        <taxon>Pseudomonadati</taxon>
        <taxon>Pseudomonadota</taxon>
        <taxon>Gammaproteobacteria</taxon>
        <taxon>Alteromonadales</taxon>
        <taxon>Idiomarinaceae</taxon>
        <taxon>Idiomarina</taxon>
    </lineage>
</organism>
<dbReference type="PANTHER" id="PTHR40572">
    <property type="entry name" value="PROTEIN BAX"/>
    <property type="match status" value="1"/>
</dbReference>
<keyword evidence="2" id="KW-0378">Hydrolase</keyword>